<dbReference type="GO" id="GO:0019843">
    <property type="term" value="F:rRNA binding"/>
    <property type="evidence" value="ECO:0007669"/>
    <property type="project" value="UniProtKB-KW"/>
</dbReference>
<keyword evidence="2 10" id="KW-0690">Ribosome biogenesis</keyword>
<feature type="domain" description="EngC GTPase" evidence="11">
    <location>
        <begin position="117"/>
        <end position="266"/>
    </location>
</feature>
<dbReference type="PANTHER" id="PTHR32120">
    <property type="entry name" value="SMALL RIBOSOMAL SUBUNIT BIOGENESIS GTPASE RSGA"/>
    <property type="match status" value="1"/>
</dbReference>
<dbReference type="OrthoDB" id="9809485at2"/>
<evidence type="ECO:0000256" key="5">
    <source>
        <dbReference type="ARBA" id="ARBA00022741"/>
    </source>
</evidence>
<dbReference type="GO" id="GO:0003924">
    <property type="term" value="F:GTPase activity"/>
    <property type="evidence" value="ECO:0007669"/>
    <property type="project" value="UniProtKB-UniRule"/>
</dbReference>
<dbReference type="GO" id="GO:0042274">
    <property type="term" value="P:ribosomal small subunit biogenesis"/>
    <property type="evidence" value="ECO:0007669"/>
    <property type="project" value="UniProtKB-UniRule"/>
</dbReference>
<evidence type="ECO:0000256" key="4">
    <source>
        <dbReference type="ARBA" id="ARBA00022730"/>
    </source>
</evidence>
<evidence type="ECO:0000259" key="11">
    <source>
        <dbReference type="PROSITE" id="PS50936"/>
    </source>
</evidence>
<keyword evidence="1 10" id="KW-0963">Cytoplasm</keyword>
<feature type="domain" description="CP-type G" evidence="12">
    <location>
        <begin position="107"/>
        <end position="268"/>
    </location>
</feature>
<keyword evidence="9 10" id="KW-0342">GTP-binding</keyword>
<feature type="binding site" evidence="10">
    <location>
        <position position="298"/>
    </location>
    <ligand>
        <name>Zn(2+)</name>
        <dbReference type="ChEBI" id="CHEBI:29105"/>
    </ligand>
</feature>
<feature type="binding site" evidence="10">
    <location>
        <position position="296"/>
    </location>
    <ligand>
        <name>Zn(2+)</name>
        <dbReference type="ChEBI" id="CHEBI:29105"/>
    </ligand>
</feature>
<keyword evidence="6 10" id="KW-0378">Hydrolase</keyword>
<dbReference type="CDD" id="cd01854">
    <property type="entry name" value="YjeQ_EngC"/>
    <property type="match status" value="1"/>
</dbReference>
<gene>
    <name evidence="10 13" type="primary">rsgA</name>
    <name evidence="13" type="ORF">E4U82_16880</name>
</gene>
<accession>A0A4Y9A921</accession>
<organism evidence="13 14">
    <name type="scientific">Lentibacillus salicampi</name>
    <dbReference type="NCBI Taxonomy" id="175306"/>
    <lineage>
        <taxon>Bacteria</taxon>
        <taxon>Bacillati</taxon>
        <taxon>Bacillota</taxon>
        <taxon>Bacilli</taxon>
        <taxon>Bacillales</taxon>
        <taxon>Bacillaceae</taxon>
        <taxon>Lentibacillus</taxon>
    </lineage>
</organism>
<comment type="function">
    <text evidence="10">One of several proteins that assist in the late maturation steps of the functional core of the 30S ribosomal subunit. Helps release RbfA from mature subunits. May play a role in the assembly of ribosomal proteins into the subunit. Circularly permuted GTPase that catalyzes slow GTP hydrolysis, GTPase activity is stimulated by the 30S ribosomal subunit.</text>
</comment>
<evidence type="ECO:0000256" key="1">
    <source>
        <dbReference type="ARBA" id="ARBA00022490"/>
    </source>
</evidence>
<dbReference type="HAMAP" id="MF_01820">
    <property type="entry name" value="GTPase_RsgA"/>
    <property type="match status" value="1"/>
</dbReference>
<feature type="binding site" evidence="10">
    <location>
        <begin position="210"/>
        <end position="218"/>
    </location>
    <ligand>
        <name>GTP</name>
        <dbReference type="ChEBI" id="CHEBI:37565"/>
    </ligand>
</feature>
<name>A0A4Y9A921_9BACI</name>
<dbReference type="GO" id="GO:0046872">
    <property type="term" value="F:metal ion binding"/>
    <property type="evidence" value="ECO:0007669"/>
    <property type="project" value="UniProtKB-KW"/>
</dbReference>
<keyword evidence="4 10" id="KW-0699">rRNA-binding</keyword>
<dbReference type="InterPro" id="IPR010914">
    <property type="entry name" value="RsgA_GTPase_dom"/>
</dbReference>
<comment type="cofactor">
    <cofactor evidence="10">
        <name>Zn(2+)</name>
        <dbReference type="ChEBI" id="CHEBI:29105"/>
    </cofactor>
    <text evidence="10">Binds 1 zinc ion per subunit.</text>
</comment>
<reference evidence="13 14" key="1">
    <citation type="submission" date="2019-03" db="EMBL/GenBank/DDBJ databases">
        <title>Genome sequence of Lentibacillus salicampi ATCC BAA-719.</title>
        <authorList>
            <person name="Maclea K.S."/>
            <person name="Simoes Junior M."/>
        </authorList>
    </citation>
    <scope>NUCLEOTIDE SEQUENCE [LARGE SCALE GENOMIC DNA]</scope>
    <source>
        <strain evidence="13 14">ATCC BAA-719</strain>
    </source>
</reference>
<dbReference type="NCBIfam" id="TIGR00157">
    <property type="entry name" value="ribosome small subunit-dependent GTPase A"/>
    <property type="match status" value="1"/>
</dbReference>
<evidence type="ECO:0000313" key="14">
    <source>
        <dbReference type="Proteomes" id="UP000298484"/>
    </source>
</evidence>
<keyword evidence="3 10" id="KW-0479">Metal-binding</keyword>
<dbReference type="Gene3D" id="3.40.50.300">
    <property type="entry name" value="P-loop containing nucleotide triphosphate hydrolases"/>
    <property type="match status" value="1"/>
</dbReference>
<keyword evidence="14" id="KW-1185">Reference proteome</keyword>
<comment type="subunit">
    <text evidence="10">Monomer. Associates with 30S ribosomal subunit, binds 16S rRNA.</text>
</comment>
<protein>
    <recommendedName>
        <fullName evidence="10">Small ribosomal subunit biogenesis GTPase RsgA</fullName>
        <ecNumber evidence="10">3.6.1.-</ecNumber>
    </recommendedName>
</protein>
<proteinExistence type="inferred from homology"/>
<evidence type="ECO:0000256" key="8">
    <source>
        <dbReference type="ARBA" id="ARBA00022884"/>
    </source>
</evidence>
<dbReference type="PANTHER" id="PTHR32120:SF10">
    <property type="entry name" value="SMALL RIBOSOMAL SUBUNIT BIOGENESIS GTPASE RSGA"/>
    <property type="match status" value="1"/>
</dbReference>
<evidence type="ECO:0000256" key="6">
    <source>
        <dbReference type="ARBA" id="ARBA00022801"/>
    </source>
</evidence>
<dbReference type="AlphaFoldDB" id="A0A4Y9A921"/>
<feature type="binding site" evidence="10">
    <location>
        <position position="291"/>
    </location>
    <ligand>
        <name>Zn(2+)</name>
        <dbReference type="ChEBI" id="CHEBI:29105"/>
    </ligand>
</feature>
<dbReference type="InterPro" id="IPR004881">
    <property type="entry name" value="Ribosome_biogen_GTPase_RsgA"/>
</dbReference>
<dbReference type="Pfam" id="PF03193">
    <property type="entry name" value="RsgA_GTPase"/>
    <property type="match status" value="1"/>
</dbReference>
<dbReference type="GO" id="GO:0005525">
    <property type="term" value="F:GTP binding"/>
    <property type="evidence" value="ECO:0007669"/>
    <property type="project" value="UniProtKB-UniRule"/>
</dbReference>
<dbReference type="RefSeq" id="WP_135111352.1">
    <property type="nucleotide sequence ID" value="NZ_SRHY01000046.1"/>
</dbReference>
<keyword evidence="7 10" id="KW-0862">Zinc</keyword>
<sequence length="367" mass="41721">MFPPINKEEFLNLSNLEKIGWAYDSQDMNREAVARVMTVQKNSYRISDGNIEYLAHLSGKFLNQVTDSLNFPAVGDWVDVHKLQDEQKAVVNRVLPRKSQFVRQAAGTKVEAQMVAANMDIVLIVSSLNHDLNERRMERYLLSAYESGATPVIVLTKKDECAADEVADVMARVEEVAIGVPVVAISNVTCDGIDDLMAHLPAGQTAVLLGSSGVGKSTLVNTLLDRAVQETKDIRAADSKGRHTTTHRELFVLPNGALLIDTPGMRELQLWEGESSMDSAFSDVETFERECKFNDCRHDTEPGCRVREALENGELSEERFQSYRKLQRELAFERRKQDQRAYLEEKNRWKKLKKQRQDHDHFLKKRR</sequence>
<evidence type="ECO:0000256" key="7">
    <source>
        <dbReference type="ARBA" id="ARBA00022833"/>
    </source>
</evidence>
<dbReference type="Gene3D" id="1.10.40.50">
    <property type="entry name" value="Probable gtpase engc, domain 3"/>
    <property type="match status" value="1"/>
</dbReference>
<comment type="caution">
    <text evidence="13">The sequence shown here is derived from an EMBL/GenBank/DDBJ whole genome shotgun (WGS) entry which is preliminary data.</text>
</comment>
<dbReference type="EC" id="3.6.1.-" evidence="10"/>
<comment type="similarity">
    <text evidence="10">Belongs to the TRAFAC class YlqF/YawG GTPase family. RsgA subfamily.</text>
</comment>
<dbReference type="PROSITE" id="PS51721">
    <property type="entry name" value="G_CP"/>
    <property type="match status" value="1"/>
</dbReference>
<comment type="subcellular location">
    <subcellularLocation>
        <location evidence="10">Cytoplasm</location>
    </subcellularLocation>
</comment>
<dbReference type="InterPro" id="IPR027417">
    <property type="entry name" value="P-loop_NTPase"/>
</dbReference>
<evidence type="ECO:0000259" key="12">
    <source>
        <dbReference type="PROSITE" id="PS51721"/>
    </source>
</evidence>
<dbReference type="SUPFAM" id="SSF52540">
    <property type="entry name" value="P-loop containing nucleoside triphosphate hydrolases"/>
    <property type="match status" value="1"/>
</dbReference>
<dbReference type="PROSITE" id="PS50936">
    <property type="entry name" value="ENGC_GTPASE"/>
    <property type="match status" value="1"/>
</dbReference>
<dbReference type="Proteomes" id="UP000298484">
    <property type="component" value="Unassembled WGS sequence"/>
</dbReference>
<evidence type="ECO:0000256" key="10">
    <source>
        <dbReference type="HAMAP-Rule" id="MF_01820"/>
    </source>
</evidence>
<feature type="binding site" evidence="10">
    <location>
        <position position="304"/>
    </location>
    <ligand>
        <name>Zn(2+)</name>
        <dbReference type="ChEBI" id="CHEBI:29105"/>
    </ligand>
</feature>
<dbReference type="GO" id="GO:0005737">
    <property type="term" value="C:cytoplasm"/>
    <property type="evidence" value="ECO:0007669"/>
    <property type="project" value="UniProtKB-SubCell"/>
</dbReference>
<keyword evidence="5 10" id="KW-0547">Nucleotide-binding</keyword>
<dbReference type="InterPro" id="IPR030378">
    <property type="entry name" value="G_CP_dom"/>
</dbReference>
<dbReference type="EMBL" id="SRHY01000046">
    <property type="protein sequence ID" value="TFJ91607.1"/>
    <property type="molecule type" value="Genomic_DNA"/>
</dbReference>
<evidence type="ECO:0000256" key="9">
    <source>
        <dbReference type="ARBA" id="ARBA00023134"/>
    </source>
</evidence>
<evidence type="ECO:0000256" key="2">
    <source>
        <dbReference type="ARBA" id="ARBA00022517"/>
    </source>
</evidence>
<keyword evidence="8 10" id="KW-0694">RNA-binding</keyword>
<feature type="binding site" evidence="10">
    <location>
        <begin position="156"/>
        <end position="159"/>
    </location>
    <ligand>
        <name>GTP</name>
        <dbReference type="ChEBI" id="CHEBI:37565"/>
    </ligand>
</feature>
<evidence type="ECO:0000313" key="13">
    <source>
        <dbReference type="EMBL" id="TFJ91607.1"/>
    </source>
</evidence>
<evidence type="ECO:0000256" key="3">
    <source>
        <dbReference type="ARBA" id="ARBA00022723"/>
    </source>
</evidence>